<feature type="non-terminal residue" evidence="1">
    <location>
        <position position="133"/>
    </location>
</feature>
<dbReference type="Proteomes" id="UP000837857">
    <property type="component" value="Chromosome 4"/>
</dbReference>
<accession>A0ABN8IX39</accession>
<organism evidence="1 2">
    <name type="scientific">Iphiclides podalirius</name>
    <name type="common">scarce swallowtail</name>
    <dbReference type="NCBI Taxonomy" id="110791"/>
    <lineage>
        <taxon>Eukaryota</taxon>
        <taxon>Metazoa</taxon>
        <taxon>Ecdysozoa</taxon>
        <taxon>Arthropoda</taxon>
        <taxon>Hexapoda</taxon>
        <taxon>Insecta</taxon>
        <taxon>Pterygota</taxon>
        <taxon>Neoptera</taxon>
        <taxon>Endopterygota</taxon>
        <taxon>Lepidoptera</taxon>
        <taxon>Glossata</taxon>
        <taxon>Ditrysia</taxon>
        <taxon>Papilionoidea</taxon>
        <taxon>Papilionidae</taxon>
        <taxon>Papilioninae</taxon>
        <taxon>Iphiclides</taxon>
    </lineage>
</organism>
<evidence type="ECO:0000313" key="2">
    <source>
        <dbReference type="Proteomes" id="UP000837857"/>
    </source>
</evidence>
<proteinExistence type="predicted"/>
<sequence length="133" mass="14801">MDRVLRRGYIARGRPPRVGATRLLLRGTYAAAATRRLRCVNHAVTTRLRLRGAYAAAATRRLRDCGYAAPTRLRLRVAYSVALRSWRSNSSRLSISISCTCLPAKCTKSWGGASVDLLRTRILPAEIVARQFT</sequence>
<keyword evidence="2" id="KW-1185">Reference proteome</keyword>
<dbReference type="EMBL" id="OW152816">
    <property type="protein sequence ID" value="CAH2067700.1"/>
    <property type="molecule type" value="Genomic_DNA"/>
</dbReference>
<protein>
    <submittedName>
        <fullName evidence="1">Uncharacterized protein</fullName>
    </submittedName>
</protein>
<gene>
    <name evidence="1" type="ORF">IPOD504_LOCUS13996</name>
</gene>
<evidence type="ECO:0000313" key="1">
    <source>
        <dbReference type="EMBL" id="CAH2067700.1"/>
    </source>
</evidence>
<reference evidence="1" key="1">
    <citation type="submission" date="2022-03" db="EMBL/GenBank/DDBJ databases">
        <authorList>
            <person name="Martin H S."/>
        </authorList>
    </citation>
    <scope>NUCLEOTIDE SEQUENCE</scope>
</reference>
<name>A0ABN8IX39_9NEOP</name>